<dbReference type="RefSeq" id="WP_119297886.1">
    <property type="nucleotide sequence ID" value="NZ_BHGK01000001.1"/>
</dbReference>
<dbReference type="Pfam" id="PF19644">
    <property type="entry name" value="DUF6147"/>
    <property type="match status" value="1"/>
</dbReference>
<keyword evidence="1" id="KW-0732">Signal</keyword>
<feature type="signal peptide" evidence="1">
    <location>
        <begin position="1"/>
        <end position="28"/>
    </location>
</feature>
<dbReference type="AlphaFoldDB" id="A0A391P7H3"/>
<evidence type="ECO:0000313" key="2">
    <source>
        <dbReference type="EMBL" id="GCA66868.1"/>
    </source>
</evidence>
<feature type="chain" id="PRO_5017418247" evidence="1">
    <location>
        <begin position="29"/>
        <end position="162"/>
    </location>
</feature>
<protein>
    <submittedName>
        <fullName evidence="2">Uncharacterized protein</fullName>
    </submittedName>
</protein>
<dbReference type="InterPro" id="IPR046145">
    <property type="entry name" value="DUF6147"/>
</dbReference>
<evidence type="ECO:0000313" key="3">
    <source>
        <dbReference type="Proteomes" id="UP000265643"/>
    </source>
</evidence>
<evidence type="ECO:0000256" key="1">
    <source>
        <dbReference type="SAM" id="SignalP"/>
    </source>
</evidence>
<proteinExistence type="predicted"/>
<gene>
    <name evidence="2" type="ORF">KGMB01110_13040</name>
</gene>
<comment type="caution">
    <text evidence="2">The sequence shown here is derived from an EMBL/GenBank/DDBJ whole genome shotgun (WGS) entry which is preliminary data.</text>
</comment>
<name>A0A391P7H3_9FIRM</name>
<sequence>MRKRRLPVIMALALMCCLVMLTGKSVEASEGEKIDGSYLTEGDSSAGKAVLKMRGVYLMTGDCSISKAGRGRIYVYASTTANMTVDYVGVNVYVDQYNEETGKWERVTAWNAEDENTYYVSTSKTVTVDRGYYYRVHADHIAGPADGEKDLGNSLTDGIKID</sequence>
<dbReference type="Proteomes" id="UP000265643">
    <property type="component" value="Unassembled WGS sequence"/>
</dbReference>
<keyword evidence="3" id="KW-1185">Reference proteome</keyword>
<organism evidence="2 3">
    <name type="scientific">Mediterraneibacter butyricigenes</name>
    <dbReference type="NCBI Taxonomy" id="2316025"/>
    <lineage>
        <taxon>Bacteria</taxon>
        <taxon>Bacillati</taxon>
        <taxon>Bacillota</taxon>
        <taxon>Clostridia</taxon>
        <taxon>Lachnospirales</taxon>
        <taxon>Lachnospiraceae</taxon>
        <taxon>Mediterraneibacter</taxon>
    </lineage>
</organism>
<accession>A0A391P7H3</accession>
<dbReference type="EMBL" id="BHGK01000001">
    <property type="protein sequence ID" value="GCA66868.1"/>
    <property type="molecule type" value="Genomic_DNA"/>
</dbReference>
<reference evidence="3" key="1">
    <citation type="submission" date="2018-09" db="EMBL/GenBank/DDBJ databases">
        <title>Draft Genome Sequence of Mediterraneibacter sp. KCTC 15684.</title>
        <authorList>
            <person name="Kim J.S."/>
            <person name="Han K.I."/>
            <person name="Suh M.K."/>
            <person name="Lee K.C."/>
            <person name="Eom M.K."/>
            <person name="Lee J.H."/>
            <person name="Park S.H."/>
            <person name="Kang S.W."/>
            <person name="Park J.E."/>
            <person name="Oh B.S."/>
            <person name="Yu S.Y."/>
            <person name="Choi S.H."/>
            <person name="Lee D.H."/>
            <person name="Yoon H."/>
            <person name="Kim B."/>
            <person name="Yang S.J."/>
            <person name="Lee J.S."/>
        </authorList>
    </citation>
    <scope>NUCLEOTIDE SEQUENCE [LARGE SCALE GENOMIC DNA]</scope>
    <source>
        <strain evidence="3">KCTC 15684</strain>
    </source>
</reference>